<dbReference type="OMA" id="PAKGCRV"/>
<dbReference type="RefSeq" id="XP_003644357.1">
    <property type="nucleotide sequence ID" value="XM_003644309.1"/>
</dbReference>
<evidence type="ECO:0000259" key="4">
    <source>
        <dbReference type="PROSITE" id="PS50102"/>
    </source>
</evidence>
<dbReference type="InterPro" id="IPR000504">
    <property type="entry name" value="RRM_dom"/>
</dbReference>
<name>G8JN76_ERECY</name>
<protein>
    <recommendedName>
        <fullName evidence="4">RRM domain-containing protein</fullName>
    </recommendedName>
</protein>
<dbReference type="GeneID" id="11469672"/>
<dbReference type="PANTHER" id="PTHR23003:SF3">
    <property type="entry name" value="FI21236P1-RELATED"/>
    <property type="match status" value="1"/>
</dbReference>
<dbReference type="Pfam" id="PF00076">
    <property type="entry name" value="RRM_1"/>
    <property type="match status" value="2"/>
</dbReference>
<feature type="domain" description="RRM" evidence="4">
    <location>
        <begin position="210"/>
        <end position="287"/>
    </location>
</feature>
<dbReference type="FunFam" id="3.30.70.330:FF:000362">
    <property type="entry name" value="GBP2p Poly(A+) RNA-binding protein"/>
    <property type="match status" value="1"/>
</dbReference>
<dbReference type="FunCoup" id="G8JN76">
    <property type="interactions" value="740"/>
</dbReference>
<evidence type="ECO:0000313" key="5">
    <source>
        <dbReference type="EMBL" id="AET37540.1"/>
    </source>
</evidence>
<dbReference type="OrthoDB" id="1049195at2759"/>
<gene>
    <name evidence="5" type="ordered locus">Ecym_1302</name>
</gene>
<evidence type="ECO:0000256" key="1">
    <source>
        <dbReference type="ARBA" id="ARBA00022884"/>
    </source>
</evidence>
<dbReference type="AlphaFoldDB" id="G8JN76"/>
<dbReference type="GO" id="GO:0003729">
    <property type="term" value="F:mRNA binding"/>
    <property type="evidence" value="ECO:0007669"/>
    <property type="project" value="TreeGrafter"/>
</dbReference>
<keyword evidence="1 2" id="KW-0694">RNA-binding</keyword>
<feature type="region of interest" description="Disordered" evidence="3">
    <location>
        <begin position="134"/>
        <end position="205"/>
    </location>
</feature>
<dbReference type="EMBL" id="CP002497">
    <property type="protein sequence ID" value="AET37540.1"/>
    <property type="molecule type" value="Genomic_DNA"/>
</dbReference>
<keyword evidence="6" id="KW-1185">Reference proteome</keyword>
<dbReference type="Proteomes" id="UP000006790">
    <property type="component" value="Chromosome 1"/>
</dbReference>
<organism evidence="5 6">
    <name type="scientific">Eremothecium cymbalariae (strain CBS 270.75 / DBVPG 7215 / KCTC 17166 / NRRL Y-17582)</name>
    <name type="common">Yeast</name>
    <dbReference type="NCBI Taxonomy" id="931890"/>
    <lineage>
        <taxon>Eukaryota</taxon>
        <taxon>Fungi</taxon>
        <taxon>Dikarya</taxon>
        <taxon>Ascomycota</taxon>
        <taxon>Saccharomycotina</taxon>
        <taxon>Saccharomycetes</taxon>
        <taxon>Saccharomycetales</taxon>
        <taxon>Saccharomycetaceae</taxon>
        <taxon>Eremothecium</taxon>
    </lineage>
</organism>
<dbReference type="HOGENOM" id="CLU_026447_1_1_1"/>
<evidence type="ECO:0000313" key="6">
    <source>
        <dbReference type="Proteomes" id="UP000006790"/>
    </source>
</evidence>
<dbReference type="Gene3D" id="3.30.70.330">
    <property type="match status" value="3"/>
</dbReference>
<dbReference type="SUPFAM" id="SSF54928">
    <property type="entry name" value="RNA-binding domain, RBD"/>
    <property type="match status" value="2"/>
</dbReference>
<dbReference type="KEGG" id="erc:Ecym_1302"/>
<dbReference type="InParanoid" id="G8JN76"/>
<dbReference type="CDD" id="cd21607">
    <property type="entry name" value="RRM3_HRB1_GBP2"/>
    <property type="match status" value="1"/>
</dbReference>
<dbReference type="PROSITE" id="PS50102">
    <property type="entry name" value="RRM"/>
    <property type="match status" value="2"/>
</dbReference>
<dbReference type="SMART" id="SM00360">
    <property type="entry name" value="RRM"/>
    <property type="match status" value="2"/>
</dbReference>
<sequence>MGTVEYSNSHDVEEAIRRFNGANFMQREIFVRQDNPPPVSDRRERRGTVPTPRRAYYGGFEIFVANLPYSINWQALKDMFKECGDVIHADVSVDADGYSRGFGTVYVATKDNQLAAIKKWNGFEIEGRVLEVRKGKGSESVSGSRGDSYIPKGDGVSDSHRDNRHKSNLDTEDRFSGSLETPQEESNTASNVVPDTAFTSKAGPGGERSRIIYCENMPPATVESDLYDLFETIGKVVRASLKYDEEGNSKGVSVCEFETTEDAEECIQRLNNYHYGGCDLKISYAKYQ</sequence>
<dbReference type="InterPro" id="IPR050374">
    <property type="entry name" value="RRT5_SRSF_SR"/>
</dbReference>
<evidence type="ECO:0000256" key="3">
    <source>
        <dbReference type="SAM" id="MobiDB-lite"/>
    </source>
</evidence>
<dbReference type="eggNOG" id="KOG0118">
    <property type="taxonomic scope" value="Eukaryota"/>
</dbReference>
<dbReference type="InterPro" id="IPR012677">
    <property type="entry name" value="Nucleotide-bd_a/b_plait_sf"/>
</dbReference>
<feature type="domain" description="RRM" evidence="4">
    <location>
        <begin position="60"/>
        <end position="137"/>
    </location>
</feature>
<dbReference type="GO" id="GO:0005737">
    <property type="term" value="C:cytoplasm"/>
    <property type="evidence" value="ECO:0007669"/>
    <property type="project" value="TreeGrafter"/>
</dbReference>
<proteinExistence type="predicted"/>
<dbReference type="STRING" id="931890.G8JN76"/>
<accession>G8JN76</accession>
<reference evidence="6" key="1">
    <citation type="journal article" date="2012" name="G3 (Bethesda)">
        <title>Pichia sorbitophila, an interspecies yeast hybrid reveals early steps of genome resolution following polyploidization.</title>
        <authorList>
            <person name="Leh Louis V."/>
            <person name="Despons L."/>
            <person name="Friedrich A."/>
            <person name="Martin T."/>
            <person name="Durrens P."/>
            <person name="Casaregola S."/>
            <person name="Neuveglise C."/>
            <person name="Fairhead C."/>
            <person name="Marck C."/>
            <person name="Cruz J.A."/>
            <person name="Straub M.L."/>
            <person name="Kugler V."/>
            <person name="Sacerdot C."/>
            <person name="Uzunov Z."/>
            <person name="Thierry A."/>
            <person name="Weiss S."/>
            <person name="Bleykasten C."/>
            <person name="De Montigny J."/>
            <person name="Jacques N."/>
            <person name="Jung P."/>
            <person name="Lemaire M."/>
            <person name="Mallet S."/>
            <person name="Morel G."/>
            <person name="Richard G.F."/>
            <person name="Sarkar A."/>
            <person name="Savel G."/>
            <person name="Schacherer J."/>
            <person name="Seret M.L."/>
            <person name="Talla E."/>
            <person name="Samson G."/>
            <person name="Jubin C."/>
            <person name="Poulain J."/>
            <person name="Vacherie B."/>
            <person name="Barbe V."/>
            <person name="Pelletier E."/>
            <person name="Sherman D.J."/>
            <person name="Westhof E."/>
            <person name="Weissenbach J."/>
            <person name="Baret P.V."/>
            <person name="Wincker P."/>
            <person name="Gaillardin C."/>
            <person name="Dujon B."/>
            <person name="Souciet J.L."/>
        </authorList>
    </citation>
    <scope>NUCLEOTIDE SEQUENCE [LARGE SCALE GENOMIC DNA]</scope>
    <source>
        <strain evidence="6">CBS 270.75 / DBVPG 7215 / KCTC 17166 / NRRL Y-17582</strain>
    </source>
</reference>
<dbReference type="InterPro" id="IPR035979">
    <property type="entry name" value="RBD_domain_sf"/>
</dbReference>
<dbReference type="GO" id="GO:0005634">
    <property type="term" value="C:nucleus"/>
    <property type="evidence" value="ECO:0007669"/>
    <property type="project" value="TreeGrafter"/>
</dbReference>
<dbReference type="CDD" id="cd21606">
    <property type="entry name" value="RRM2_HRB1_GBP2"/>
    <property type="match status" value="1"/>
</dbReference>
<feature type="compositionally biased region" description="Polar residues" evidence="3">
    <location>
        <begin position="178"/>
        <end position="199"/>
    </location>
</feature>
<feature type="compositionally biased region" description="Basic and acidic residues" evidence="3">
    <location>
        <begin position="155"/>
        <end position="175"/>
    </location>
</feature>
<evidence type="ECO:0000256" key="2">
    <source>
        <dbReference type="PROSITE-ProRule" id="PRU00176"/>
    </source>
</evidence>
<dbReference type="PANTHER" id="PTHR23003">
    <property type="entry name" value="RNA RECOGNITION MOTIF RRM DOMAIN CONTAINING PROTEIN"/>
    <property type="match status" value="1"/>
</dbReference>